<comment type="caution">
    <text evidence="2">The sequence shown here is derived from an EMBL/GenBank/DDBJ whole genome shotgun (WGS) entry which is preliminary data.</text>
</comment>
<sequence length="128" mass="13496">MGTGSGPGTGCGSSDDGCLEAKPGAEASHQTLVERGVEERAEILGIGSGDFLQCSLTLGLSGEVDQKILGEKASPFFHPAGSFCHDLGFVVGPKCKEVYQDTENEGKKAFNPRNQSRSIAYSNQTRQD</sequence>
<feature type="compositionally biased region" description="Gly residues" evidence="1">
    <location>
        <begin position="1"/>
        <end position="11"/>
    </location>
</feature>
<gene>
    <name evidence="2" type="ORF">CRENBAI_007398</name>
</gene>
<keyword evidence="3" id="KW-1185">Reference proteome</keyword>
<protein>
    <submittedName>
        <fullName evidence="2">Uncharacterized protein</fullName>
    </submittedName>
</protein>
<organism evidence="2 3">
    <name type="scientific">Crenichthys baileyi</name>
    <name type="common">White River springfish</name>
    <dbReference type="NCBI Taxonomy" id="28760"/>
    <lineage>
        <taxon>Eukaryota</taxon>
        <taxon>Metazoa</taxon>
        <taxon>Chordata</taxon>
        <taxon>Craniata</taxon>
        <taxon>Vertebrata</taxon>
        <taxon>Euteleostomi</taxon>
        <taxon>Actinopterygii</taxon>
        <taxon>Neopterygii</taxon>
        <taxon>Teleostei</taxon>
        <taxon>Neoteleostei</taxon>
        <taxon>Acanthomorphata</taxon>
        <taxon>Ovalentaria</taxon>
        <taxon>Atherinomorphae</taxon>
        <taxon>Cyprinodontiformes</taxon>
        <taxon>Goodeidae</taxon>
        <taxon>Crenichthys</taxon>
    </lineage>
</organism>
<evidence type="ECO:0000313" key="3">
    <source>
        <dbReference type="Proteomes" id="UP001311232"/>
    </source>
</evidence>
<evidence type="ECO:0000256" key="1">
    <source>
        <dbReference type="SAM" id="MobiDB-lite"/>
    </source>
</evidence>
<dbReference type="AlphaFoldDB" id="A0AAV9S1A9"/>
<feature type="compositionally biased region" description="Polar residues" evidence="1">
    <location>
        <begin position="112"/>
        <end position="128"/>
    </location>
</feature>
<accession>A0AAV9S1A9</accession>
<reference evidence="2 3" key="1">
    <citation type="submission" date="2021-06" db="EMBL/GenBank/DDBJ databases">
        <authorList>
            <person name="Palmer J.M."/>
        </authorList>
    </citation>
    <scope>NUCLEOTIDE SEQUENCE [LARGE SCALE GENOMIC DNA]</scope>
    <source>
        <strain evidence="2 3">MEX-2019</strain>
        <tissue evidence="2">Muscle</tissue>
    </source>
</reference>
<feature type="region of interest" description="Disordered" evidence="1">
    <location>
        <begin position="1"/>
        <end position="31"/>
    </location>
</feature>
<proteinExistence type="predicted"/>
<name>A0AAV9S1A9_9TELE</name>
<dbReference type="EMBL" id="JAHHUM010001024">
    <property type="protein sequence ID" value="KAK5615001.1"/>
    <property type="molecule type" value="Genomic_DNA"/>
</dbReference>
<feature type="region of interest" description="Disordered" evidence="1">
    <location>
        <begin position="105"/>
        <end position="128"/>
    </location>
</feature>
<evidence type="ECO:0000313" key="2">
    <source>
        <dbReference type="EMBL" id="KAK5615001.1"/>
    </source>
</evidence>
<dbReference type="Proteomes" id="UP001311232">
    <property type="component" value="Unassembled WGS sequence"/>
</dbReference>